<dbReference type="GO" id="GO:0003677">
    <property type="term" value="F:DNA binding"/>
    <property type="evidence" value="ECO:0007669"/>
    <property type="project" value="InterPro"/>
</dbReference>
<name>A0A6N2Y289_9FIRM</name>
<reference evidence="1" key="1">
    <citation type="submission" date="2019-11" db="EMBL/GenBank/DDBJ databases">
        <authorList>
            <person name="Feng L."/>
        </authorList>
    </citation>
    <scope>NUCLEOTIDE SEQUENCE</scope>
    <source>
        <strain evidence="1">CramosumLFYP8</strain>
    </source>
</reference>
<dbReference type="RefSeq" id="WP_156635098.1">
    <property type="nucleotide sequence ID" value="NZ_CACRTL010000008.1"/>
</dbReference>
<evidence type="ECO:0008006" key="2">
    <source>
        <dbReference type="Google" id="ProtNLM"/>
    </source>
</evidence>
<gene>
    <name evidence="1" type="ORF">CRLFYP8_01160</name>
</gene>
<proteinExistence type="predicted"/>
<dbReference type="AlphaFoldDB" id="A0A6N2Y289"/>
<dbReference type="InterPro" id="IPR008003">
    <property type="entry name" value="DUF739"/>
</dbReference>
<dbReference type="Pfam" id="PF05339">
    <property type="entry name" value="DUF739"/>
    <property type="match status" value="1"/>
</dbReference>
<dbReference type="EMBL" id="CACRTL010000008">
    <property type="protein sequence ID" value="VYT59638.1"/>
    <property type="molecule type" value="Genomic_DNA"/>
</dbReference>
<organism evidence="1">
    <name type="scientific">Thomasclavelia ramosa</name>
    <dbReference type="NCBI Taxonomy" id="1547"/>
    <lineage>
        <taxon>Bacteria</taxon>
        <taxon>Bacillati</taxon>
        <taxon>Bacillota</taxon>
        <taxon>Erysipelotrichia</taxon>
        <taxon>Erysipelotrichales</taxon>
        <taxon>Coprobacillaceae</taxon>
        <taxon>Thomasclavelia</taxon>
    </lineage>
</organism>
<sequence>MTDTLELKTILFRKQITLEKLSDLIGLSTTTLSYKINNKIEFKSSEIKAMQEILGLTNDERDKIFFAN</sequence>
<dbReference type="InterPro" id="IPR010982">
    <property type="entry name" value="Lambda_DNA-bd_dom_sf"/>
</dbReference>
<accession>A0A6N2Y289</accession>
<protein>
    <recommendedName>
        <fullName evidence="2">XRE family transcriptional regulator</fullName>
    </recommendedName>
</protein>
<evidence type="ECO:0000313" key="1">
    <source>
        <dbReference type="EMBL" id="VYT59638.1"/>
    </source>
</evidence>
<dbReference type="SUPFAM" id="SSF47413">
    <property type="entry name" value="lambda repressor-like DNA-binding domains"/>
    <property type="match status" value="1"/>
</dbReference>